<dbReference type="PANTHER" id="PTHR47683">
    <property type="entry name" value="PSEUDOURIDINE SYNTHASE FAMILY PROTEIN-RELATED"/>
    <property type="match status" value="1"/>
</dbReference>
<feature type="compositionally biased region" description="Gly residues" evidence="5">
    <location>
        <begin position="72"/>
        <end position="82"/>
    </location>
</feature>
<keyword evidence="8" id="KW-1185">Reference proteome</keyword>
<dbReference type="InterPro" id="IPR020103">
    <property type="entry name" value="PsdUridine_synth_cat_dom_sf"/>
</dbReference>
<dbReference type="SUPFAM" id="SSF55174">
    <property type="entry name" value="Alpha-L RNA-binding motif"/>
    <property type="match status" value="1"/>
</dbReference>
<evidence type="ECO:0000256" key="2">
    <source>
        <dbReference type="ARBA" id="ARBA00023235"/>
    </source>
</evidence>
<evidence type="ECO:0000313" key="8">
    <source>
        <dbReference type="Proteomes" id="UP001597197"/>
    </source>
</evidence>
<dbReference type="CDD" id="cd02870">
    <property type="entry name" value="PseudoU_synth_RsuA_like"/>
    <property type="match status" value="1"/>
</dbReference>
<feature type="compositionally biased region" description="Basic and acidic residues" evidence="5">
    <location>
        <begin position="399"/>
        <end position="435"/>
    </location>
</feature>
<dbReference type="InterPro" id="IPR042092">
    <property type="entry name" value="PsdUridine_s_RsuA/RluB/E/F_cat"/>
</dbReference>
<feature type="domain" description="RNA-binding S4" evidence="6">
    <location>
        <begin position="443"/>
        <end position="510"/>
    </location>
</feature>
<feature type="compositionally biased region" description="Basic and acidic residues" evidence="5">
    <location>
        <begin position="182"/>
        <end position="230"/>
    </location>
</feature>
<evidence type="ECO:0000256" key="4">
    <source>
        <dbReference type="RuleBase" id="RU003887"/>
    </source>
</evidence>
<dbReference type="NCBIfam" id="TIGR00093">
    <property type="entry name" value="pseudouridine synthase"/>
    <property type="match status" value="1"/>
</dbReference>
<dbReference type="InterPro" id="IPR002942">
    <property type="entry name" value="S4_RNA-bd"/>
</dbReference>
<organism evidence="7 8">
    <name type="scientific">Hymenobacter bucti</name>
    <dbReference type="NCBI Taxonomy" id="1844114"/>
    <lineage>
        <taxon>Bacteria</taxon>
        <taxon>Pseudomonadati</taxon>
        <taxon>Bacteroidota</taxon>
        <taxon>Cytophagia</taxon>
        <taxon>Cytophagales</taxon>
        <taxon>Hymenobacteraceae</taxon>
        <taxon>Hymenobacter</taxon>
    </lineage>
</organism>
<feature type="compositionally biased region" description="Gly residues" evidence="5">
    <location>
        <begin position="36"/>
        <end position="50"/>
    </location>
</feature>
<feature type="compositionally biased region" description="Basic and acidic residues" evidence="5">
    <location>
        <begin position="111"/>
        <end position="133"/>
    </location>
</feature>
<dbReference type="InterPro" id="IPR000748">
    <property type="entry name" value="PsdUridine_synth_RsuA/RluB/E/F"/>
</dbReference>
<keyword evidence="3" id="KW-0694">RNA-binding</keyword>
<dbReference type="InterPro" id="IPR050343">
    <property type="entry name" value="RsuA_PseudoU_synthase"/>
</dbReference>
<evidence type="ECO:0000259" key="6">
    <source>
        <dbReference type="SMART" id="SM00363"/>
    </source>
</evidence>
<feature type="compositionally biased region" description="Basic and acidic residues" evidence="5">
    <location>
        <begin position="160"/>
        <end position="173"/>
    </location>
</feature>
<dbReference type="EC" id="5.4.99.-" evidence="4"/>
<feature type="compositionally biased region" description="Basic and acidic residues" evidence="5">
    <location>
        <begin position="239"/>
        <end position="339"/>
    </location>
</feature>
<dbReference type="RefSeq" id="WP_382311047.1">
    <property type="nucleotide sequence ID" value="NZ_JBHUFD010000001.1"/>
</dbReference>
<feature type="region of interest" description="Disordered" evidence="5">
    <location>
        <begin position="1"/>
        <end position="435"/>
    </location>
</feature>
<keyword evidence="2 4" id="KW-0413">Isomerase</keyword>
<dbReference type="InterPro" id="IPR036986">
    <property type="entry name" value="S4_RNA-bd_sf"/>
</dbReference>
<dbReference type="Gene3D" id="3.30.70.580">
    <property type="entry name" value="Pseudouridine synthase I, catalytic domain, N-terminal subdomain"/>
    <property type="match status" value="1"/>
</dbReference>
<dbReference type="InterPro" id="IPR018496">
    <property type="entry name" value="PsdUridine_synth_RsuA/RluB_CS"/>
</dbReference>
<dbReference type="Pfam" id="PF01479">
    <property type="entry name" value="S4"/>
    <property type="match status" value="1"/>
</dbReference>
<dbReference type="PANTHER" id="PTHR47683:SF2">
    <property type="entry name" value="RNA-BINDING S4 DOMAIN-CONTAINING PROTEIN"/>
    <property type="match status" value="1"/>
</dbReference>
<dbReference type="EMBL" id="JBHUFD010000001">
    <property type="protein sequence ID" value="MFD1870888.1"/>
    <property type="molecule type" value="Genomic_DNA"/>
</dbReference>
<feature type="compositionally biased region" description="Basic and acidic residues" evidence="5">
    <location>
        <begin position="1"/>
        <end position="11"/>
    </location>
</feature>
<dbReference type="InterPro" id="IPR006145">
    <property type="entry name" value="PsdUridine_synth_RsuA/RluA"/>
</dbReference>
<dbReference type="Proteomes" id="UP001597197">
    <property type="component" value="Unassembled WGS sequence"/>
</dbReference>
<feature type="compositionally biased region" description="Basic and acidic residues" evidence="5">
    <location>
        <begin position="83"/>
        <end position="104"/>
    </location>
</feature>
<dbReference type="Gene3D" id="3.10.290.10">
    <property type="entry name" value="RNA-binding S4 domain"/>
    <property type="match status" value="1"/>
</dbReference>
<dbReference type="InterPro" id="IPR020094">
    <property type="entry name" value="TruA/RsuA/RluB/E/F_N"/>
</dbReference>
<dbReference type="PROSITE" id="PS50889">
    <property type="entry name" value="S4"/>
    <property type="match status" value="1"/>
</dbReference>
<sequence>MGKQHSSDNKPGRRGPAGGTGRPDRSNRPEGRGGYEPRGNGGSYGAPRGGAGRDNDRPAGRGGFAGSRPSFGQGGGNFGGRSGADDNRRSEGSSRSFGDRDRRPASSGEARPARRFEGSEGGERRNRDDRSERPAYPAKPIWQGQPVRYEGKPTVPRGGAGERNRKFIKRNPDGSEVTPTTERPRLERPAGSERSDRPAYTGRDERRSFEERDAPRPRPSGDGDDRRGNDRGSFGSGDRPNRRESENRDERRSYGSREGGDSRDRKPYGDRDASRPSYGNDRDRKPYGDRDASRPSYGADRDRKPYGDRTEGADSRERKPYGDRADSRDRKPYGDRDASRPSSYGNDRERKPYGERAAGSFDKPRSTGENPSTGGTFRERREAMRAATSGPRSSTGYGRADKPKFGEKPGEAPDYKNLKHYENDKTRGNKRRASEEDFGNEELRLNRYIANAGICSRREADALIAAGEIRVNGEVITEMGYKVQPTDTVQYGKTNLNREKSVYVLLNKPKDFITTTDDPEGRKTVMALVATASKERIFPVGRLDRNTTGLLLFTNDGEVAQKLTHPSHRNKKIYQVELDKPLTAEHLGEITAGLELEDGKAEVDDVAVVAGNPHFVGIELHSGRNRIVRRIFEHLGYDVIALDRVQYAGLTKKELPRGKWRYLSEQEVIRLKYFM</sequence>
<feature type="compositionally biased region" description="Basic and acidic residues" evidence="5">
    <location>
        <begin position="22"/>
        <end position="35"/>
    </location>
</feature>
<evidence type="ECO:0000256" key="1">
    <source>
        <dbReference type="ARBA" id="ARBA00008348"/>
    </source>
</evidence>
<comment type="caution">
    <text evidence="7">The sequence shown here is derived from an EMBL/GenBank/DDBJ whole genome shotgun (WGS) entry which is preliminary data.</text>
</comment>
<dbReference type="SMART" id="SM00363">
    <property type="entry name" value="S4"/>
    <property type="match status" value="1"/>
</dbReference>
<dbReference type="PROSITE" id="PS01149">
    <property type="entry name" value="PSI_RSU"/>
    <property type="match status" value="1"/>
</dbReference>
<dbReference type="Pfam" id="PF00849">
    <property type="entry name" value="PseudoU_synth_2"/>
    <property type="match status" value="1"/>
</dbReference>
<evidence type="ECO:0000256" key="3">
    <source>
        <dbReference type="PROSITE-ProRule" id="PRU00182"/>
    </source>
</evidence>
<protein>
    <recommendedName>
        <fullName evidence="4">Pseudouridine synthase</fullName>
        <ecNumber evidence="4">5.4.99.-</ecNumber>
    </recommendedName>
</protein>
<name>A0ABW4QMW4_9BACT</name>
<dbReference type="CDD" id="cd00165">
    <property type="entry name" value="S4"/>
    <property type="match status" value="1"/>
</dbReference>
<proteinExistence type="inferred from homology"/>
<evidence type="ECO:0000256" key="5">
    <source>
        <dbReference type="SAM" id="MobiDB-lite"/>
    </source>
</evidence>
<dbReference type="Gene3D" id="3.30.70.1560">
    <property type="entry name" value="Alpha-L RNA-binding motif"/>
    <property type="match status" value="1"/>
</dbReference>
<dbReference type="SUPFAM" id="SSF55120">
    <property type="entry name" value="Pseudouridine synthase"/>
    <property type="match status" value="1"/>
</dbReference>
<gene>
    <name evidence="7" type="ORF">ACFSDX_00510</name>
</gene>
<evidence type="ECO:0000313" key="7">
    <source>
        <dbReference type="EMBL" id="MFD1870888.1"/>
    </source>
</evidence>
<comment type="similarity">
    <text evidence="1 4">Belongs to the pseudouridine synthase RsuA family.</text>
</comment>
<reference evidence="8" key="1">
    <citation type="journal article" date="2019" name="Int. J. Syst. Evol. Microbiol.">
        <title>The Global Catalogue of Microorganisms (GCM) 10K type strain sequencing project: providing services to taxonomists for standard genome sequencing and annotation.</title>
        <authorList>
            <consortium name="The Broad Institute Genomics Platform"/>
            <consortium name="The Broad Institute Genome Sequencing Center for Infectious Disease"/>
            <person name="Wu L."/>
            <person name="Ma J."/>
        </authorList>
    </citation>
    <scope>NUCLEOTIDE SEQUENCE [LARGE SCALE GENOMIC DNA]</scope>
    <source>
        <strain evidence="8">CGMCC 1.15795</strain>
    </source>
</reference>
<accession>A0ABW4QMW4</accession>